<dbReference type="Proteomes" id="UP001197875">
    <property type="component" value="Unassembled WGS sequence"/>
</dbReference>
<keyword evidence="6 7" id="KW-0472">Membrane</keyword>
<dbReference type="RefSeq" id="WP_227615139.1">
    <property type="nucleotide sequence ID" value="NZ_JAJEPR010000012.1"/>
</dbReference>
<evidence type="ECO:0000313" key="10">
    <source>
        <dbReference type="Proteomes" id="UP001197875"/>
    </source>
</evidence>
<dbReference type="GO" id="GO:0055085">
    <property type="term" value="P:transmembrane transport"/>
    <property type="evidence" value="ECO:0007669"/>
    <property type="project" value="InterPro"/>
</dbReference>
<dbReference type="EMBL" id="JAJEPR010000012">
    <property type="protein sequence ID" value="MCC2189931.1"/>
    <property type="molecule type" value="Genomic_DNA"/>
</dbReference>
<reference evidence="9 10" key="1">
    <citation type="submission" date="2021-10" db="EMBL/GenBank/DDBJ databases">
        <title>Anaerobic single-cell dispensing facilitates the cultivation of human gut bacteria.</title>
        <authorList>
            <person name="Afrizal A."/>
        </authorList>
    </citation>
    <scope>NUCLEOTIDE SEQUENCE [LARGE SCALE GENOMIC DNA]</scope>
    <source>
        <strain evidence="9 10">CLA-AA-H277</strain>
    </source>
</reference>
<keyword evidence="4 7" id="KW-0812">Transmembrane</keyword>
<evidence type="ECO:0000313" key="9">
    <source>
        <dbReference type="EMBL" id="MCC2189931.1"/>
    </source>
</evidence>
<evidence type="ECO:0000256" key="1">
    <source>
        <dbReference type="ARBA" id="ARBA00004651"/>
    </source>
</evidence>
<evidence type="ECO:0000256" key="3">
    <source>
        <dbReference type="ARBA" id="ARBA00022475"/>
    </source>
</evidence>
<organism evidence="9 10">
    <name type="scientific">Fusicatenibacter faecihominis</name>
    <dbReference type="NCBI Taxonomy" id="2881276"/>
    <lineage>
        <taxon>Bacteria</taxon>
        <taxon>Bacillati</taxon>
        <taxon>Bacillota</taxon>
        <taxon>Clostridia</taxon>
        <taxon>Lachnospirales</taxon>
        <taxon>Lachnospiraceae</taxon>
        <taxon>Fusicatenibacter</taxon>
    </lineage>
</organism>
<keyword evidence="10" id="KW-1185">Reference proteome</keyword>
<keyword evidence="3" id="KW-1003">Cell membrane</keyword>
<evidence type="ECO:0000256" key="5">
    <source>
        <dbReference type="ARBA" id="ARBA00022989"/>
    </source>
</evidence>
<evidence type="ECO:0000256" key="7">
    <source>
        <dbReference type="RuleBase" id="RU363032"/>
    </source>
</evidence>
<sequence length="189" mass="21174">MTASRAAYAFAKLKFPGRDKIFLCYLSTMMIPWYVILIPQFFIMQKLHLYDTHWSLILTGAFNVFGVFLLRQNMLSIPDSLAEAAKIDGCGPWGIYVKIILPLCKTSLATLVVLTFNSVWNDYMGPMIYLDTDSKKTIQLGLATFRRQFDTDYGAIMAGTTLSLIPVVILYAVAQKYIVEGIAYAGVKG</sequence>
<gene>
    <name evidence="9" type="ORF">LKD71_08950</name>
</gene>
<keyword evidence="5 7" id="KW-1133">Transmembrane helix</keyword>
<evidence type="ECO:0000256" key="2">
    <source>
        <dbReference type="ARBA" id="ARBA00022448"/>
    </source>
</evidence>
<dbReference type="Gene3D" id="1.10.3720.10">
    <property type="entry name" value="MetI-like"/>
    <property type="match status" value="1"/>
</dbReference>
<dbReference type="InterPro" id="IPR035906">
    <property type="entry name" value="MetI-like_sf"/>
</dbReference>
<feature type="transmembrane region" description="Helical" evidence="7">
    <location>
        <begin position="21"/>
        <end position="42"/>
    </location>
</feature>
<dbReference type="GO" id="GO:0005886">
    <property type="term" value="C:plasma membrane"/>
    <property type="evidence" value="ECO:0007669"/>
    <property type="project" value="UniProtKB-SubCell"/>
</dbReference>
<evidence type="ECO:0000256" key="6">
    <source>
        <dbReference type="ARBA" id="ARBA00023136"/>
    </source>
</evidence>
<protein>
    <submittedName>
        <fullName evidence="9">Carbohydrate ABC transporter permease</fullName>
    </submittedName>
</protein>
<dbReference type="Pfam" id="PF00528">
    <property type="entry name" value="BPD_transp_1"/>
    <property type="match status" value="1"/>
</dbReference>
<dbReference type="SUPFAM" id="SSF161098">
    <property type="entry name" value="MetI-like"/>
    <property type="match status" value="1"/>
</dbReference>
<feature type="transmembrane region" description="Helical" evidence="7">
    <location>
        <begin position="54"/>
        <end position="74"/>
    </location>
</feature>
<evidence type="ECO:0000256" key="4">
    <source>
        <dbReference type="ARBA" id="ARBA00022692"/>
    </source>
</evidence>
<comment type="similarity">
    <text evidence="7">Belongs to the binding-protein-dependent transport system permease family.</text>
</comment>
<keyword evidence="2 7" id="KW-0813">Transport</keyword>
<dbReference type="PANTHER" id="PTHR43744:SF12">
    <property type="entry name" value="ABC TRANSPORTER PERMEASE PROTEIN MG189-RELATED"/>
    <property type="match status" value="1"/>
</dbReference>
<feature type="transmembrane region" description="Helical" evidence="7">
    <location>
        <begin position="153"/>
        <end position="174"/>
    </location>
</feature>
<dbReference type="PROSITE" id="PS50928">
    <property type="entry name" value="ABC_TM1"/>
    <property type="match status" value="1"/>
</dbReference>
<dbReference type="PANTHER" id="PTHR43744">
    <property type="entry name" value="ABC TRANSPORTER PERMEASE PROTEIN MG189-RELATED-RELATED"/>
    <property type="match status" value="1"/>
</dbReference>
<dbReference type="InterPro" id="IPR000515">
    <property type="entry name" value="MetI-like"/>
</dbReference>
<name>A0AAE3DSU6_9FIRM</name>
<accession>A0AAE3DSU6</accession>
<feature type="domain" description="ABC transmembrane type-1" evidence="8">
    <location>
        <begin position="1"/>
        <end position="174"/>
    </location>
</feature>
<comment type="subcellular location">
    <subcellularLocation>
        <location evidence="1 7">Cell membrane</location>
        <topology evidence="1 7">Multi-pass membrane protein</topology>
    </subcellularLocation>
</comment>
<dbReference type="AlphaFoldDB" id="A0AAE3DSU6"/>
<comment type="caution">
    <text evidence="9">The sequence shown here is derived from an EMBL/GenBank/DDBJ whole genome shotgun (WGS) entry which is preliminary data.</text>
</comment>
<proteinExistence type="inferred from homology"/>
<evidence type="ECO:0000259" key="8">
    <source>
        <dbReference type="PROSITE" id="PS50928"/>
    </source>
</evidence>
<dbReference type="CDD" id="cd06261">
    <property type="entry name" value="TM_PBP2"/>
    <property type="match status" value="1"/>
</dbReference>